<accession>A0A7J7L161</accession>
<comment type="caution">
    <text evidence="1">The sequence shown here is derived from an EMBL/GenBank/DDBJ whole genome shotgun (WGS) entry which is preliminary data.</text>
</comment>
<name>A0A7J7L161_9MAGN</name>
<sequence length="69" mass="7983">DSITKHPRPQLHFHFIAYTLESLHTKQDTSCNYSNKIRDPEKLNITYLAYLSGSSLLLFGTDEQRVNSK</sequence>
<dbReference type="EMBL" id="JACGCM010002722">
    <property type="protein sequence ID" value="KAF6136365.1"/>
    <property type="molecule type" value="Genomic_DNA"/>
</dbReference>
<evidence type="ECO:0000313" key="2">
    <source>
        <dbReference type="Proteomes" id="UP000541444"/>
    </source>
</evidence>
<organism evidence="1 2">
    <name type="scientific">Kingdonia uniflora</name>
    <dbReference type="NCBI Taxonomy" id="39325"/>
    <lineage>
        <taxon>Eukaryota</taxon>
        <taxon>Viridiplantae</taxon>
        <taxon>Streptophyta</taxon>
        <taxon>Embryophyta</taxon>
        <taxon>Tracheophyta</taxon>
        <taxon>Spermatophyta</taxon>
        <taxon>Magnoliopsida</taxon>
        <taxon>Ranunculales</taxon>
        <taxon>Circaeasteraceae</taxon>
        <taxon>Kingdonia</taxon>
    </lineage>
</organism>
<dbReference type="AlphaFoldDB" id="A0A7J7L161"/>
<evidence type="ECO:0000313" key="1">
    <source>
        <dbReference type="EMBL" id="KAF6136365.1"/>
    </source>
</evidence>
<dbReference type="Proteomes" id="UP000541444">
    <property type="component" value="Unassembled WGS sequence"/>
</dbReference>
<gene>
    <name evidence="1" type="ORF">GIB67_028055</name>
</gene>
<keyword evidence="2" id="KW-1185">Reference proteome</keyword>
<feature type="non-terminal residue" evidence="1">
    <location>
        <position position="1"/>
    </location>
</feature>
<protein>
    <submittedName>
        <fullName evidence="1">Uncharacterized protein</fullName>
    </submittedName>
</protein>
<proteinExistence type="predicted"/>
<reference evidence="1 2" key="1">
    <citation type="journal article" date="2020" name="IScience">
        <title>Genome Sequencing of the Endangered Kingdonia uniflora (Circaeasteraceae, Ranunculales) Reveals Potential Mechanisms of Evolutionary Specialization.</title>
        <authorList>
            <person name="Sun Y."/>
            <person name="Deng T."/>
            <person name="Zhang A."/>
            <person name="Moore M.J."/>
            <person name="Landis J.B."/>
            <person name="Lin N."/>
            <person name="Zhang H."/>
            <person name="Zhang X."/>
            <person name="Huang J."/>
            <person name="Zhang X."/>
            <person name="Sun H."/>
            <person name="Wang H."/>
        </authorList>
    </citation>
    <scope>NUCLEOTIDE SEQUENCE [LARGE SCALE GENOMIC DNA]</scope>
    <source>
        <strain evidence="1">TB1705</strain>
        <tissue evidence="1">Leaf</tissue>
    </source>
</reference>